<feature type="region of interest" description="Disordered" evidence="1">
    <location>
        <begin position="62"/>
        <end position="83"/>
    </location>
</feature>
<dbReference type="InterPro" id="IPR052317">
    <property type="entry name" value="Viral_replicn-host_int_reg"/>
</dbReference>
<gene>
    <name evidence="3" type="ORF">CK820_G0046568</name>
</gene>
<comment type="caution">
    <text evidence="3">The sequence shown here is derived from an EMBL/GenBank/DDBJ whole genome shotgun (WGS) entry which is preliminary data.</text>
</comment>
<dbReference type="InterPro" id="IPR032843">
    <property type="entry name" value="Jiv"/>
</dbReference>
<feature type="non-terminal residue" evidence="3">
    <location>
        <position position="1"/>
    </location>
</feature>
<feature type="domain" description="Cleavage inducing molecular chaperone Jiv" evidence="2">
    <location>
        <begin position="1"/>
        <end position="60"/>
    </location>
</feature>
<evidence type="ECO:0000259" key="2">
    <source>
        <dbReference type="Pfam" id="PF14901"/>
    </source>
</evidence>
<evidence type="ECO:0000313" key="4">
    <source>
        <dbReference type="Proteomes" id="UP000236370"/>
    </source>
</evidence>
<feature type="region of interest" description="Disordered" evidence="1">
    <location>
        <begin position="98"/>
        <end position="121"/>
    </location>
</feature>
<dbReference type="PANTHER" id="PTHR44665">
    <property type="entry name" value="DNAJ HOMOLOG SUBFAMILY C MEMBER 14"/>
    <property type="match status" value="1"/>
</dbReference>
<dbReference type="Proteomes" id="UP000236370">
    <property type="component" value="Unassembled WGS sequence"/>
</dbReference>
<dbReference type="AlphaFoldDB" id="A0A2J8Q171"/>
<reference evidence="3 4" key="1">
    <citation type="submission" date="2017-12" db="EMBL/GenBank/DDBJ databases">
        <title>High-resolution comparative analysis of great ape genomes.</title>
        <authorList>
            <person name="Pollen A."/>
            <person name="Hastie A."/>
            <person name="Hormozdiari F."/>
            <person name="Dougherty M."/>
            <person name="Liu R."/>
            <person name="Chaisson M."/>
            <person name="Hoppe E."/>
            <person name="Hill C."/>
            <person name="Pang A."/>
            <person name="Hillier L."/>
            <person name="Baker C."/>
            <person name="Armstrong J."/>
            <person name="Shendure J."/>
            <person name="Paten B."/>
            <person name="Wilson R."/>
            <person name="Chao H."/>
            <person name="Schneider V."/>
            <person name="Ventura M."/>
            <person name="Kronenberg Z."/>
            <person name="Murali S."/>
            <person name="Gordon D."/>
            <person name="Cantsilieris S."/>
            <person name="Munson K."/>
            <person name="Nelson B."/>
            <person name="Raja A."/>
            <person name="Underwood J."/>
            <person name="Diekhans M."/>
            <person name="Fiddes I."/>
            <person name="Haussler D."/>
            <person name="Eichler E."/>
        </authorList>
    </citation>
    <scope>NUCLEOTIDE SEQUENCE [LARGE SCALE GENOMIC DNA]</scope>
    <source>
        <strain evidence="3">Yerkes chimp pedigree #C0471</strain>
    </source>
</reference>
<evidence type="ECO:0000313" key="3">
    <source>
        <dbReference type="EMBL" id="PNI90029.1"/>
    </source>
</evidence>
<sequence length="121" mass="13299">AECNRLHPAEEGDFWAESSMLGLKITYFALMDGKVYDITEWAGCQRVGISPDTHRVPYHISFGSRIPGTRGRQRATPDAPPADLQDFLSRIFQSLQLLPASSDPRPAMGAAPATTPEVSRK</sequence>
<dbReference type="EMBL" id="NBAG03000092">
    <property type="protein sequence ID" value="PNI90029.1"/>
    <property type="molecule type" value="Genomic_DNA"/>
</dbReference>
<proteinExistence type="predicted"/>
<dbReference type="PANTHER" id="PTHR44665:SF1">
    <property type="entry name" value="DNAJ HOMOLOG SUBFAMILY C MEMBER 14"/>
    <property type="match status" value="1"/>
</dbReference>
<dbReference type="Pfam" id="PF14901">
    <property type="entry name" value="Jiv90"/>
    <property type="match status" value="1"/>
</dbReference>
<name>A0A2J8Q171_PANTR</name>
<accession>A0A2J8Q171</accession>
<protein>
    <submittedName>
        <fullName evidence="3">T0164566 isoform 4</fullName>
    </submittedName>
</protein>
<evidence type="ECO:0000256" key="1">
    <source>
        <dbReference type="SAM" id="MobiDB-lite"/>
    </source>
</evidence>
<organism evidence="3 4">
    <name type="scientific">Pan troglodytes</name>
    <name type="common">Chimpanzee</name>
    <dbReference type="NCBI Taxonomy" id="9598"/>
    <lineage>
        <taxon>Eukaryota</taxon>
        <taxon>Metazoa</taxon>
        <taxon>Chordata</taxon>
        <taxon>Craniata</taxon>
        <taxon>Vertebrata</taxon>
        <taxon>Euteleostomi</taxon>
        <taxon>Mammalia</taxon>
        <taxon>Eutheria</taxon>
        <taxon>Euarchontoglires</taxon>
        <taxon>Primates</taxon>
        <taxon>Haplorrhini</taxon>
        <taxon>Catarrhini</taxon>
        <taxon>Hominidae</taxon>
        <taxon>Pan</taxon>
    </lineage>
</organism>